<organism evidence="2 3">
    <name type="scientific">Ophiostoma piceae (strain UAMH 11346)</name>
    <name type="common">Sap stain fungus</name>
    <dbReference type="NCBI Taxonomy" id="1262450"/>
    <lineage>
        <taxon>Eukaryota</taxon>
        <taxon>Fungi</taxon>
        <taxon>Dikarya</taxon>
        <taxon>Ascomycota</taxon>
        <taxon>Pezizomycotina</taxon>
        <taxon>Sordariomycetes</taxon>
        <taxon>Sordariomycetidae</taxon>
        <taxon>Ophiostomatales</taxon>
        <taxon>Ophiostomataceae</taxon>
        <taxon>Ophiostoma</taxon>
    </lineage>
</organism>
<dbReference type="GO" id="GO:0006298">
    <property type="term" value="P:mismatch repair"/>
    <property type="evidence" value="ECO:0007669"/>
    <property type="project" value="InterPro"/>
</dbReference>
<evidence type="ECO:0000259" key="1">
    <source>
        <dbReference type="SMART" id="SM00853"/>
    </source>
</evidence>
<dbReference type="Gene3D" id="3.30.1370.100">
    <property type="entry name" value="MutL, C-terminal domain, regulatory subdomain"/>
    <property type="match status" value="1"/>
</dbReference>
<dbReference type="STRING" id="1262450.S3C760"/>
<dbReference type="EMBL" id="KE148150">
    <property type="protein sequence ID" value="EPE07726.1"/>
    <property type="molecule type" value="Genomic_DNA"/>
</dbReference>
<dbReference type="VEuPathDB" id="FungiDB:F503_00448"/>
<gene>
    <name evidence="2" type="ORF">F503_00448</name>
</gene>
<feature type="domain" description="MutL C-terminal dimerisation" evidence="1">
    <location>
        <begin position="9"/>
        <end position="172"/>
    </location>
</feature>
<dbReference type="InterPro" id="IPR042120">
    <property type="entry name" value="MutL_C_dimsub"/>
</dbReference>
<dbReference type="Pfam" id="PF08676">
    <property type="entry name" value="MutL_C"/>
    <property type="match status" value="1"/>
</dbReference>
<dbReference type="eggNOG" id="KOG1977">
    <property type="taxonomic scope" value="Eukaryota"/>
</dbReference>
<dbReference type="GO" id="GO:0140664">
    <property type="term" value="F:ATP-dependent DNA damage sensor activity"/>
    <property type="evidence" value="ECO:0007669"/>
    <property type="project" value="InterPro"/>
</dbReference>
<proteinExistence type="predicted"/>
<dbReference type="Gene3D" id="3.30.1540.20">
    <property type="entry name" value="MutL, C-terminal domain, dimerisation subdomain"/>
    <property type="match status" value="1"/>
</dbReference>
<dbReference type="PANTHER" id="PTHR10073">
    <property type="entry name" value="DNA MISMATCH REPAIR PROTEIN MLH, PMS, MUTL"/>
    <property type="match status" value="1"/>
</dbReference>
<evidence type="ECO:0000313" key="3">
    <source>
        <dbReference type="Proteomes" id="UP000016923"/>
    </source>
</evidence>
<dbReference type="PANTHER" id="PTHR10073:SF47">
    <property type="entry name" value="DNA MISMATCH REPAIR PROTEIN MLH3"/>
    <property type="match status" value="1"/>
</dbReference>
<name>S3C760_OPHP1</name>
<sequence>MAEASEEESILILVDQHAADERCRVEALLQDYFSASAAPETVNANTAVLAKPLKFELPAHELSALRRARGYFRHWGIHYDILASGRKDDAALLRVDRLPVSIVDRCAQGPRLVMDILRSEVSDRGANLSVGSVPAASEALSWITRLNRCPQPILDLVSSKACRSAIRFNDPLAREECVELLARLLGCSFPFQCAHGRPSMVPVLNLS</sequence>
<dbReference type="InterPro" id="IPR042121">
    <property type="entry name" value="MutL_C_regsub"/>
</dbReference>
<accession>S3C760</accession>
<dbReference type="AlphaFoldDB" id="S3C760"/>
<evidence type="ECO:0000313" key="2">
    <source>
        <dbReference type="EMBL" id="EPE07726.1"/>
    </source>
</evidence>
<reference evidence="2 3" key="1">
    <citation type="journal article" date="2013" name="BMC Genomics">
        <title>The genome and transcriptome of the pine saprophyte Ophiostoma piceae, and a comparison with the bark beetle-associated pine pathogen Grosmannia clavigera.</title>
        <authorList>
            <person name="Haridas S."/>
            <person name="Wang Y."/>
            <person name="Lim L."/>
            <person name="Massoumi Alamouti S."/>
            <person name="Jackman S."/>
            <person name="Docking R."/>
            <person name="Robertson G."/>
            <person name="Birol I."/>
            <person name="Bohlmann J."/>
            <person name="Breuil C."/>
        </authorList>
    </citation>
    <scope>NUCLEOTIDE SEQUENCE [LARGE SCALE GENOMIC DNA]</scope>
    <source>
        <strain evidence="2 3">UAMH 11346</strain>
    </source>
</reference>
<dbReference type="HOGENOM" id="CLU_1326741_0_0_1"/>
<dbReference type="GO" id="GO:0016887">
    <property type="term" value="F:ATP hydrolysis activity"/>
    <property type="evidence" value="ECO:0007669"/>
    <property type="project" value="InterPro"/>
</dbReference>
<dbReference type="OrthoDB" id="429932at2759"/>
<dbReference type="Proteomes" id="UP000016923">
    <property type="component" value="Unassembled WGS sequence"/>
</dbReference>
<dbReference type="OMA" id="TRCANAD"/>
<dbReference type="GO" id="GO:0005524">
    <property type="term" value="F:ATP binding"/>
    <property type="evidence" value="ECO:0007669"/>
    <property type="project" value="InterPro"/>
</dbReference>
<protein>
    <submittedName>
        <fullName evidence="2">Dna mismatch repair protein</fullName>
    </submittedName>
</protein>
<dbReference type="GO" id="GO:0032300">
    <property type="term" value="C:mismatch repair complex"/>
    <property type="evidence" value="ECO:0007669"/>
    <property type="project" value="InterPro"/>
</dbReference>
<dbReference type="InterPro" id="IPR038973">
    <property type="entry name" value="MutL/Mlh/Pms-like"/>
</dbReference>
<dbReference type="SMART" id="SM00853">
    <property type="entry name" value="MutL_C"/>
    <property type="match status" value="1"/>
</dbReference>
<keyword evidence="3" id="KW-1185">Reference proteome</keyword>
<dbReference type="InterPro" id="IPR014790">
    <property type="entry name" value="MutL_C"/>
</dbReference>
<dbReference type="InterPro" id="IPR037198">
    <property type="entry name" value="MutL_C_sf"/>
</dbReference>
<dbReference type="SUPFAM" id="SSF118116">
    <property type="entry name" value="DNA mismatch repair protein MutL"/>
    <property type="match status" value="1"/>
</dbReference>